<comment type="catalytic activity">
    <reaction evidence="11 12">
        <text>L-histidinol + 2 NAD(+) + H2O = L-histidine + 2 NADH + 3 H(+)</text>
        <dbReference type="Rhea" id="RHEA:20641"/>
        <dbReference type="ChEBI" id="CHEBI:15377"/>
        <dbReference type="ChEBI" id="CHEBI:15378"/>
        <dbReference type="ChEBI" id="CHEBI:57540"/>
        <dbReference type="ChEBI" id="CHEBI:57595"/>
        <dbReference type="ChEBI" id="CHEBI:57699"/>
        <dbReference type="ChEBI" id="CHEBI:57945"/>
        <dbReference type="EC" id="1.1.1.23"/>
    </reaction>
</comment>
<evidence type="ECO:0000256" key="7">
    <source>
        <dbReference type="ARBA" id="ARBA00022833"/>
    </source>
</evidence>
<feature type="binding site" evidence="12 16">
    <location>
        <position position="411"/>
    </location>
    <ligand>
        <name>substrate</name>
    </ligand>
</feature>
<feature type="binding site" evidence="12 17">
    <location>
        <position position="416"/>
    </location>
    <ligand>
        <name>Zn(2+)</name>
        <dbReference type="ChEBI" id="CHEBI:29105"/>
    </ligand>
</feature>
<reference evidence="19" key="2">
    <citation type="journal article" date="2021" name="PeerJ">
        <title>Extensive microbial diversity within the chicken gut microbiome revealed by metagenomics and culture.</title>
        <authorList>
            <person name="Gilroy R."/>
            <person name="Ravi A."/>
            <person name="Getino M."/>
            <person name="Pursley I."/>
            <person name="Horton D.L."/>
            <person name="Alikhan N.F."/>
            <person name="Baker D."/>
            <person name="Gharbi K."/>
            <person name="Hall N."/>
            <person name="Watson M."/>
            <person name="Adriaenssens E.M."/>
            <person name="Foster-Nyarko E."/>
            <person name="Jarju S."/>
            <person name="Secka A."/>
            <person name="Antonio M."/>
            <person name="Oren A."/>
            <person name="Chaudhuri R.R."/>
            <person name="La Ragione R."/>
            <person name="Hildebrand F."/>
            <person name="Pallen M.J."/>
        </authorList>
    </citation>
    <scope>NUCLEOTIDE SEQUENCE</scope>
    <source>
        <strain evidence="19">17213</strain>
    </source>
</reference>
<comment type="similarity">
    <text evidence="3 12 13 18">Belongs to the histidinol dehydrogenase family.</text>
</comment>
<feature type="active site" description="Proton acceptor" evidence="12 14">
    <location>
        <position position="323"/>
    </location>
</feature>
<evidence type="ECO:0000256" key="18">
    <source>
        <dbReference type="RuleBase" id="RU004175"/>
    </source>
</evidence>
<evidence type="ECO:0000313" key="19">
    <source>
        <dbReference type="EMBL" id="MBO8416032.1"/>
    </source>
</evidence>
<evidence type="ECO:0000256" key="14">
    <source>
        <dbReference type="PIRSR" id="PIRSR000099-1"/>
    </source>
</evidence>
<dbReference type="EMBL" id="JADINH010000141">
    <property type="protein sequence ID" value="MBO8416032.1"/>
    <property type="molecule type" value="Genomic_DNA"/>
</dbReference>
<dbReference type="Proteomes" id="UP000823631">
    <property type="component" value="Unassembled WGS sequence"/>
</dbReference>
<dbReference type="GO" id="GO:0051287">
    <property type="term" value="F:NAD binding"/>
    <property type="evidence" value="ECO:0007669"/>
    <property type="project" value="InterPro"/>
</dbReference>
<dbReference type="PANTHER" id="PTHR21256">
    <property type="entry name" value="HISTIDINOL DEHYDROGENASE HDH"/>
    <property type="match status" value="1"/>
</dbReference>
<keyword evidence="7 12" id="KW-0862">Zinc</keyword>
<feature type="active site" description="Proton acceptor" evidence="12 14">
    <location>
        <position position="324"/>
    </location>
</feature>
<evidence type="ECO:0000256" key="10">
    <source>
        <dbReference type="ARBA" id="ARBA00023102"/>
    </source>
</evidence>
<accession>A0A9D9GQF2</accession>
<dbReference type="InterPro" id="IPR022695">
    <property type="entry name" value="Histidinol_DH_monofunct"/>
</dbReference>
<gene>
    <name evidence="12 19" type="primary">hisD</name>
    <name evidence="19" type="ORF">IAB19_06615</name>
</gene>
<dbReference type="PROSITE" id="PS00611">
    <property type="entry name" value="HISOL_DEHYDROGENASE"/>
    <property type="match status" value="1"/>
</dbReference>
<feature type="binding site" evidence="12 17">
    <location>
        <position position="259"/>
    </location>
    <ligand>
        <name>Zn(2+)</name>
        <dbReference type="ChEBI" id="CHEBI:29105"/>
    </ligand>
</feature>
<evidence type="ECO:0000256" key="13">
    <source>
        <dbReference type="PIRNR" id="PIRNR000099"/>
    </source>
</evidence>
<evidence type="ECO:0000313" key="20">
    <source>
        <dbReference type="Proteomes" id="UP000823631"/>
    </source>
</evidence>
<dbReference type="NCBIfam" id="TIGR00069">
    <property type="entry name" value="hisD"/>
    <property type="match status" value="1"/>
</dbReference>
<keyword evidence="9 12" id="KW-0520">NAD</keyword>
<dbReference type="PANTHER" id="PTHR21256:SF2">
    <property type="entry name" value="HISTIDINE BIOSYNTHESIS TRIFUNCTIONAL PROTEIN"/>
    <property type="match status" value="1"/>
</dbReference>
<evidence type="ECO:0000256" key="4">
    <source>
        <dbReference type="ARBA" id="ARBA00012965"/>
    </source>
</evidence>
<reference evidence="19" key="1">
    <citation type="submission" date="2020-10" db="EMBL/GenBank/DDBJ databases">
        <authorList>
            <person name="Gilroy R."/>
        </authorList>
    </citation>
    <scope>NUCLEOTIDE SEQUENCE</scope>
    <source>
        <strain evidence="19">17213</strain>
    </source>
</reference>
<evidence type="ECO:0000256" key="16">
    <source>
        <dbReference type="PIRSR" id="PIRSR000099-3"/>
    </source>
</evidence>
<feature type="binding site" evidence="12 16">
    <location>
        <position position="416"/>
    </location>
    <ligand>
        <name>substrate</name>
    </ligand>
</feature>
<dbReference type="SUPFAM" id="SSF53720">
    <property type="entry name" value="ALDH-like"/>
    <property type="match status" value="1"/>
</dbReference>
<evidence type="ECO:0000256" key="9">
    <source>
        <dbReference type="ARBA" id="ARBA00023027"/>
    </source>
</evidence>
<dbReference type="InterPro" id="IPR016161">
    <property type="entry name" value="Ald_DH/histidinol_DH"/>
</dbReference>
<evidence type="ECO:0000256" key="17">
    <source>
        <dbReference type="PIRSR" id="PIRSR000099-4"/>
    </source>
</evidence>
<evidence type="ECO:0000256" key="2">
    <source>
        <dbReference type="ARBA" id="ARBA00004940"/>
    </source>
</evidence>
<evidence type="ECO:0000256" key="6">
    <source>
        <dbReference type="ARBA" id="ARBA00022723"/>
    </source>
</evidence>
<feature type="binding site" evidence="12 15">
    <location>
        <position position="127"/>
    </location>
    <ligand>
        <name>NAD(+)</name>
        <dbReference type="ChEBI" id="CHEBI:57540"/>
    </ligand>
</feature>
<feature type="binding site" evidence="12 16">
    <location>
        <position position="234"/>
    </location>
    <ligand>
        <name>substrate</name>
    </ligand>
</feature>
<evidence type="ECO:0000256" key="8">
    <source>
        <dbReference type="ARBA" id="ARBA00023002"/>
    </source>
</evidence>
<feature type="binding site" evidence="12 15">
    <location>
        <position position="185"/>
    </location>
    <ligand>
        <name>NAD(+)</name>
        <dbReference type="ChEBI" id="CHEBI:57540"/>
    </ligand>
</feature>
<dbReference type="GO" id="GO:0000105">
    <property type="term" value="P:L-histidine biosynthetic process"/>
    <property type="evidence" value="ECO:0007669"/>
    <property type="project" value="UniProtKB-UniRule"/>
</dbReference>
<feature type="binding site" evidence="12 17">
    <location>
        <position position="256"/>
    </location>
    <ligand>
        <name>Zn(2+)</name>
        <dbReference type="ChEBI" id="CHEBI:29105"/>
    </ligand>
</feature>
<dbReference type="EC" id="1.1.1.23" evidence="4 12"/>
<keyword evidence="6 12" id="KW-0479">Metal-binding</keyword>
<evidence type="ECO:0000256" key="1">
    <source>
        <dbReference type="ARBA" id="ARBA00003850"/>
    </source>
</evidence>
<keyword evidence="10 12" id="KW-0368">Histidine biosynthesis</keyword>
<dbReference type="InterPro" id="IPR001692">
    <property type="entry name" value="Histidinol_DH_CS"/>
</dbReference>
<proteinExistence type="inferred from homology"/>
<feature type="binding site" evidence="12 16">
    <location>
        <position position="256"/>
    </location>
    <ligand>
        <name>substrate</name>
    </ligand>
</feature>
<dbReference type="GO" id="GO:0008270">
    <property type="term" value="F:zinc ion binding"/>
    <property type="evidence" value="ECO:0007669"/>
    <property type="project" value="UniProtKB-UniRule"/>
</dbReference>
<feature type="binding site" evidence="12 16">
    <location>
        <position position="324"/>
    </location>
    <ligand>
        <name>substrate</name>
    </ligand>
</feature>
<feature type="binding site" evidence="12 17">
    <location>
        <position position="357"/>
    </location>
    <ligand>
        <name>Zn(2+)</name>
        <dbReference type="ChEBI" id="CHEBI:29105"/>
    </ligand>
</feature>
<dbReference type="FunFam" id="3.40.50.1980:FF:000002">
    <property type="entry name" value="Histidinol dehydrogenase, chloroplastic"/>
    <property type="match status" value="1"/>
</dbReference>
<sequence>MQLKVWQDLSEAERLQALTRPAQDDGARVRGIVEEIIARIKQEGDEALHHYSKTLDHFEGENIELTAAEIEAACAQVDKKLKAAIDQAYKNIKAFHKAQKPTHVKLETFPGITCRTAAHAIESVGLYVPGGSAPLVSTALMLAVPAKIAGCQEIILCSPPPINPAIIYAAVRAGVRRIFNLGGAQAIAAMAYGTQSVPKVLKIFGPGNQFVTMAKRLVSDDAAGAAIDMPAGPSEVLVIADKHANPRFVAADLLSQAEHGPDSQVLLLSDSRELIEAALKAADEELETLPRKAIAEKSLAKSSAILCEDLQQCVEISNRYAPEHLILQTQNAKKLLPSLHNAGSIFVGAFTPESLGDYASGTNHTLPTYGYAKTCSALGTDDYRRRYTIQFASERGLKGIGHVVQDLAAAESLQAHRNAVTVRLEEIEKRGRCKKK</sequence>
<feature type="binding site" evidence="12 15">
    <location>
        <position position="208"/>
    </location>
    <ligand>
        <name>NAD(+)</name>
        <dbReference type="ChEBI" id="CHEBI:57540"/>
    </ligand>
</feature>
<name>A0A9D9GQF2_9GAMM</name>
<dbReference type="Gene3D" id="1.20.5.1300">
    <property type="match status" value="1"/>
</dbReference>
<evidence type="ECO:0000256" key="12">
    <source>
        <dbReference type="HAMAP-Rule" id="MF_01024"/>
    </source>
</evidence>
<evidence type="ECO:0000256" key="15">
    <source>
        <dbReference type="PIRSR" id="PIRSR000099-2"/>
    </source>
</evidence>
<dbReference type="Gene3D" id="3.40.50.1980">
    <property type="entry name" value="Nitrogenase molybdenum iron protein domain"/>
    <property type="match status" value="2"/>
</dbReference>
<dbReference type="CDD" id="cd06572">
    <property type="entry name" value="Histidinol_dh"/>
    <property type="match status" value="1"/>
</dbReference>
<dbReference type="AlphaFoldDB" id="A0A9D9GQF2"/>
<dbReference type="PRINTS" id="PR00083">
    <property type="entry name" value="HOLDHDRGNASE"/>
</dbReference>
<feature type="binding site" evidence="12 16">
    <location>
        <position position="357"/>
    </location>
    <ligand>
        <name>substrate</name>
    </ligand>
</feature>
<protein>
    <recommendedName>
        <fullName evidence="4 12">Histidinol dehydrogenase</fullName>
        <shortName evidence="12">HDH</shortName>
        <ecNumber evidence="4 12">1.1.1.23</ecNumber>
    </recommendedName>
</protein>
<evidence type="ECO:0000256" key="5">
    <source>
        <dbReference type="ARBA" id="ARBA00022605"/>
    </source>
</evidence>
<dbReference type="GO" id="GO:0005829">
    <property type="term" value="C:cytosol"/>
    <property type="evidence" value="ECO:0007669"/>
    <property type="project" value="TreeGrafter"/>
</dbReference>
<evidence type="ECO:0000256" key="3">
    <source>
        <dbReference type="ARBA" id="ARBA00010178"/>
    </source>
</evidence>
<evidence type="ECO:0000256" key="11">
    <source>
        <dbReference type="ARBA" id="ARBA00049489"/>
    </source>
</evidence>
<keyword evidence="5 12" id="KW-0028">Amino-acid biosynthesis</keyword>
<dbReference type="PIRSF" id="PIRSF000099">
    <property type="entry name" value="Histidinol_dh"/>
    <property type="match status" value="1"/>
</dbReference>
<comment type="function">
    <text evidence="1 12">Catalyzes the sequential NAD-dependent oxidations of L-histidinol to L-histidinaldehyde and then to L-histidine.</text>
</comment>
<dbReference type="GO" id="GO:0004399">
    <property type="term" value="F:histidinol dehydrogenase activity"/>
    <property type="evidence" value="ECO:0007669"/>
    <property type="project" value="UniProtKB-UniRule"/>
</dbReference>
<organism evidence="19 20">
    <name type="scientific">Candidatus Avisuccinivibrio stercorigallinarum</name>
    <dbReference type="NCBI Taxonomy" id="2840704"/>
    <lineage>
        <taxon>Bacteria</taxon>
        <taxon>Pseudomonadati</taxon>
        <taxon>Pseudomonadota</taxon>
        <taxon>Gammaproteobacteria</taxon>
        <taxon>Aeromonadales</taxon>
        <taxon>Succinivibrionaceae</taxon>
        <taxon>Succinivibrionaceae incertae sedis</taxon>
        <taxon>Candidatus Avisuccinivibrio</taxon>
    </lineage>
</organism>
<comment type="pathway">
    <text evidence="2 12">Amino-acid biosynthesis; L-histidine biosynthesis; L-histidine from 5-phospho-alpha-D-ribose 1-diphosphate: step 9/9.</text>
</comment>
<dbReference type="FunFam" id="3.40.50.1980:FF:000001">
    <property type="entry name" value="Histidinol dehydrogenase"/>
    <property type="match status" value="1"/>
</dbReference>
<comment type="caution">
    <text evidence="19">The sequence shown here is derived from an EMBL/GenBank/DDBJ whole genome shotgun (WGS) entry which is preliminary data.</text>
</comment>
<dbReference type="Pfam" id="PF00815">
    <property type="entry name" value="Histidinol_dh"/>
    <property type="match status" value="1"/>
</dbReference>
<comment type="cofactor">
    <cofactor evidence="12 17">
        <name>Zn(2+)</name>
        <dbReference type="ChEBI" id="CHEBI:29105"/>
    </cofactor>
    <text evidence="12 17">Binds 1 zinc ion per subunit.</text>
</comment>
<dbReference type="HAMAP" id="MF_01024">
    <property type="entry name" value="HisD"/>
    <property type="match status" value="1"/>
</dbReference>
<keyword evidence="8 12" id="KW-0560">Oxidoreductase</keyword>
<dbReference type="InterPro" id="IPR012131">
    <property type="entry name" value="Hstdl_DH"/>
</dbReference>
<feature type="binding site" evidence="12 16">
    <location>
        <position position="259"/>
    </location>
    <ligand>
        <name>substrate</name>
    </ligand>
</feature>